<dbReference type="SMART" id="SM00331">
    <property type="entry name" value="PP2C_SIG"/>
    <property type="match status" value="1"/>
</dbReference>
<keyword evidence="2" id="KW-1133">Transmembrane helix</keyword>
<feature type="domain" description="PPM-type phosphatase" evidence="3">
    <location>
        <begin position="129"/>
        <end position="338"/>
    </location>
</feature>
<dbReference type="SUPFAM" id="SSF81606">
    <property type="entry name" value="PP2C-like"/>
    <property type="match status" value="1"/>
</dbReference>
<accession>A0ABP7XUR4</accession>
<feature type="transmembrane region" description="Helical" evidence="2">
    <location>
        <begin position="28"/>
        <end position="61"/>
    </location>
</feature>
<reference evidence="5" key="1">
    <citation type="journal article" date="2019" name="Int. J. Syst. Evol. Microbiol.">
        <title>The Global Catalogue of Microorganisms (GCM) 10K type strain sequencing project: providing services to taxonomists for standard genome sequencing and annotation.</title>
        <authorList>
            <consortium name="The Broad Institute Genomics Platform"/>
            <consortium name="The Broad Institute Genome Sequencing Center for Infectious Disease"/>
            <person name="Wu L."/>
            <person name="Ma J."/>
        </authorList>
    </citation>
    <scope>NUCLEOTIDE SEQUENCE [LARGE SCALE GENOMIC DNA]</scope>
    <source>
        <strain evidence="5">JCM 16703</strain>
    </source>
</reference>
<dbReference type="Proteomes" id="UP001501495">
    <property type="component" value="Unassembled WGS sequence"/>
</dbReference>
<gene>
    <name evidence="4" type="ORF">GCM10022215_35030</name>
</gene>
<evidence type="ECO:0000259" key="3">
    <source>
        <dbReference type="SMART" id="SM00331"/>
    </source>
</evidence>
<dbReference type="PANTHER" id="PTHR43156">
    <property type="entry name" value="STAGE II SPORULATION PROTEIN E-RELATED"/>
    <property type="match status" value="1"/>
</dbReference>
<keyword evidence="2" id="KW-0812">Transmembrane</keyword>
<dbReference type="InterPro" id="IPR001932">
    <property type="entry name" value="PPM-type_phosphatase-like_dom"/>
</dbReference>
<evidence type="ECO:0000313" key="4">
    <source>
        <dbReference type="EMBL" id="GAA4126025.1"/>
    </source>
</evidence>
<protein>
    <submittedName>
        <fullName evidence="4">PP2C family protein-serine/threonine phosphatase</fullName>
    </submittedName>
</protein>
<dbReference type="InterPro" id="IPR036457">
    <property type="entry name" value="PPM-type-like_dom_sf"/>
</dbReference>
<comment type="caution">
    <text evidence="4">The sequence shown here is derived from an EMBL/GenBank/DDBJ whole genome shotgun (WGS) entry which is preliminary data.</text>
</comment>
<evidence type="ECO:0000313" key="5">
    <source>
        <dbReference type="Proteomes" id="UP001501495"/>
    </source>
</evidence>
<keyword evidence="2" id="KW-0472">Membrane</keyword>
<organism evidence="4 5">
    <name type="scientific">Nocardioides fonticola</name>
    <dbReference type="NCBI Taxonomy" id="450363"/>
    <lineage>
        <taxon>Bacteria</taxon>
        <taxon>Bacillati</taxon>
        <taxon>Actinomycetota</taxon>
        <taxon>Actinomycetes</taxon>
        <taxon>Propionibacteriales</taxon>
        <taxon>Nocardioidaceae</taxon>
        <taxon>Nocardioides</taxon>
    </lineage>
</organism>
<dbReference type="Gene3D" id="3.60.40.10">
    <property type="entry name" value="PPM-type phosphatase domain"/>
    <property type="match status" value="1"/>
</dbReference>
<proteinExistence type="predicted"/>
<evidence type="ECO:0000256" key="1">
    <source>
        <dbReference type="ARBA" id="ARBA00022801"/>
    </source>
</evidence>
<keyword evidence="5" id="KW-1185">Reference proteome</keyword>
<dbReference type="PANTHER" id="PTHR43156:SF2">
    <property type="entry name" value="STAGE II SPORULATION PROTEIN E"/>
    <property type="match status" value="1"/>
</dbReference>
<dbReference type="EMBL" id="BAAAZH010000028">
    <property type="protein sequence ID" value="GAA4126025.1"/>
    <property type="molecule type" value="Genomic_DNA"/>
</dbReference>
<keyword evidence="1" id="KW-0378">Hydrolase</keyword>
<sequence length="338" mass="36102">MLAFMLLGVTVCLAVSLPFYSVLPVSTYFLWLLVGMLLLRYVPLMILTVYTVVGAIGIGVYDGLHDGTFGSARLSGMIALVVGGLLALHHARGQRTGLPTPLGEAMLADLRERLQAQGRIPPLPAPWYTQTAMIAAHDVGYAGDFMMAAVDDEGTTPVLEVILVDVVGKGVAAGVDALQFAGALGGLIGAMPPRRLMEAANDFLLRQPAEETFATAAYVRLELDSGRYLVLSAGHPPALRWDHAQGAWLVDNARGLALGIHRHPELEASEGKLAPGEALLFYTDGVVESRGGDIEEGIAWLQEVARRAVAPGFEGAARRIVRQVSRGDDDRAVFLVSR</sequence>
<dbReference type="Pfam" id="PF07228">
    <property type="entry name" value="SpoIIE"/>
    <property type="match status" value="1"/>
</dbReference>
<feature type="transmembrane region" description="Helical" evidence="2">
    <location>
        <begin position="73"/>
        <end position="91"/>
    </location>
</feature>
<dbReference type="InterPro" id="IPR052016">
    <property type="entry name" value="Bact_Sigma-Reg"/>
</dbReference>
<evidence type="ECO:0000256" key="2">
    <source>
        <dbReference type="SAM" id="Phobius"/>
    </source>
</evidence>
<name>A0ABP7XUR4_9ACTN</name>